<dbReference type="CDD" id="cd17932">
    <property type="entry name" value="DEXQc_UvrD"/>
    <property type="match status" value="1"/>
</dbReference>
<dbReference type="OrthoDB" id="9810135at2"/>
<feature type="binding site" evidence="12">
    <location>
        <begin position="25"/>
        <end position="32"/>
    </location>
    <ligand>
        <name>ATP</name>
        <dbReference type="ChEBI" id="CHEBI:30616"/>
    </ligand>
</feature>
<dbReference type="InterPro" id="IPR027417">
    <property type="entry name" value="P-loop_NTPase"/>
</dbReference>
<dbReference type="InterPro" id="IPR014017">
    <property type="entry name" value="DNA_helicase_UvrD-like_C"/>
</dbReference>
<dbReference type="GO" id="GO:0043138">
    <property type="term" value="F:3'-5' DNA helicase activity"/>
    <property type="evidence" value="ECO:0007669"/>
    <property type="project" value="UniProtKB-EC"/>
</dbReference>
<name>A0A2M9ZLR2_9LEPT</name>
<dbReference type="PROSITE" id="PS51198">
    <property type="entry name" value="UVRD_HELICASE_ATP_BIND"/>
    <property type="match status" value="1"/>
</dbReference>
<evidence type="ECO:0000256" key="8">
    <source>
        <dbReference type="ARBA" id="ARBA00034617"/>
    </source>
</evidence>
<evidence type="ECO:0000256" key="2">
    <source>
        <dbReference type="ARBA" id="ARBA00022741"/>
    </source>
</evidence>
<evidence type="ECO:0000256" key="9">
    <source>
        <dbReference type="ARBA" id="ARBA00034808"/>
    </source>
</evidence>
<comment type="catalytic activity">
    <reaction evidence="8">
        <text>Couples ATP hydrolysis with the unwinding of duplex DNA by translocating in the 3'-5' direction.</text>
        <dbReference type="EC" id="5.6.2.4"/>
    </reaction>
</comment>
<evidence type="ECO:0000256" key="1">
    <source>
        <dbReference type="ARBA" id="ARBA00009922"/>
    </source>
</evidence>
<dbReference type="PANTHER" id="PTHR11070:SF2">
    <property type="entry name" value="ATP-DEPENDENT DNA HELICASE SRS2"/>
    <property type="match status" value="1"/>
</dbReference>
<evidence type="ECO:0000259" key="13">
    <source>
        <dbReference type="PROSITE" id="PS51198"/>
    </source>
</evidence>
<gene>
    <name evidence="14" type="ORF">CH360_09205</name>
    <name evidence="15" type="ORF">CH373_11030</name>
</gene>
<evidence type="ECO:0000256" key="11">
    <source>
        <dbReference type="ARBA" id="ARBA00048988"/>
    </source>
</evidence>
<protein>
    <recommendedName>
        <fullName evidence="9">DNA 3'-5' helicase</fullName>
        <ecNumber evidence="9">5.6.2.4</ecNumber>
    </recommendedName>
    <alternativeName>
        <fullName evidence="10">DNA 3'-5' helicase II</fullName>
    </alternativeName>
</protein>
<comment type="catalytic activity">
    <reaction evidence="11">
        <text>ATP + H2O = ADP + phosphate + H(+)</text>
        <dbReference type="Rhea" id="RHEA:13065"/>
        <dbReference type="ChEBI" id="CHEBI:15377"/>
        <dbReference type="ChEBI" id="CHEBI:15378"/>
        <dbReference type="ChEBI" id="CHEBI:30616"/>
        <dbReference type="ChEBI" id="CHEBI:43474"/>
        <dbReference type="ChEBI" id="CHEBI:456216"/>
        <dbReference type="EC" id="5.6.2.4"/>
    </reaction>
</comment>
<dbReference type="EMBL" id="NPDZ01000006">
    <property type="protein sequence ID" value="PJZ73026.1"/>
    <property type="molecule type" value="Genomic_DNA"/>
</dbReference>
<dbReference type="GO" id="GO:0005829">
    <property type="term" value="C:cytosol"/>
    <property type="evidence" value="ECO:0007669"/>
    <property type="project" value="TreeGrafter"/>
</dbReference>
<keyword evidence="2 12" id="KW-0547">Nucleotide-binding</keyword>
<evidence type="ECO:0000256" key="4">
    <source>
        <dbReference type="ARBA" id="ARBA00022806"/>
    </source>
</evidence>
<dbReference type="InterPro" id="IPR013986">
    <property type="entry name" value="DExx_box_DNA_helicase_dom_sf"/>
</dbReference>
<dbReference type="GO" id="GO:0005524">
    <property type="term" value="F:ATP binding"/>
    <property type="evidence" value="ECO:0007669"/>
    <property type="project" value="UniProtKB-UniRule"/>
</dbReference>
<comment type="similarity">
    <text evidence="1">Belongs to the helicase family. UvrD subfamily.</text>
</comment>
<evidence type="ECO:0000313" key="16">
    <source>
        <dbReference type="Proteomes" id="UP000231962"/>
    </source>
</evidence>
<dbReference type="RefSeq" id="WP_100713740.1">
    <property type="nucleotide sequence ID" value="NZ_NPDY01000007.1"/>
</dbReference>
<feature type="domain" description="UvrD-like helicase ATP-binding" evidence="13">
    <location>
        <begin position="4"/>
        <end position="264"/>
    </location>
</feature>
<accession>A0A2M9ZLR2</accession>
<evidence type="ECO:0000256" key="3">
    <source>
        <dbReference type="ARBA" id="ARBA00022801"/>
    </source>
</evidence>
<evidence type="ECO:0000313" key="14">
    <source>
        <dbReference type="EMBL" id="PJZ69759.1"/>
    </source>
</evidence>
<evidence type="ECO:0000256" key="7">
    <source>
        <dbReference type="ARBA" id="ARBA00023235"/>
    </source>
</evidence>
<dbReference type="SUPFAM" id="SSF52540">
    <property type="entry name" value="P-loop containing nucleoside triphosphate hydrolases"/>
    <property type="match status" value="1"/>
</dbReference>
<keyword evidence="5 12" id="KW-0067">ATP-binding</keyword>
<dbReference type="Proteomes" id="UP000231990">
    <property type="component" value="Unassembled WGS sequence"/>
</dbReference>
<keyword evidence="4 12" id="KW-0347">Helicase</keyword>
<dbReference type="GO" id="GO:0000725">
    <property type="term" value="P:recombinational repair"/>
    <property type="evidence" value="ECO:0007669"/>
    <property type="project" value="TreeGrafter"/>
</dbReference>
<evidence type="ECO:0000313" key="17">
    <source>
        <dbReference type="Proteomes" id="UP000231990"/>
    </source>
</evidence>
<dbReference type="Gene3D" id="3.40.50.300">
    <property type="entry name" value="P-loop containing nucleotide triphosphate hydrolases"/>
    <property type="match status" value="2"/>
</dbReference>
<dbReference type="GO" id="GO:0016787">
    <property type="term" value="F:hydrolase activity"/>
    <property type="evidence" value="ECO:0007669"/>
    <property type="project" value="UniProtKB-UniRule"/>
</dbReference>
<dbReference type="GO" id="GO:0003677">
    <property type="term" value="F:DNA binding"/>
    <property type="evidence" value="ECO:0007669"/>
    <property type="project" value="UniProtKB-KW"/>
</dbReference>
<dbReference type="EMBL" id="NPDY01000007">
    <property type="protein sequence ID" value="PJZ69759.1"/>
    <property type="molecule type" value="Genomic_DNA"/>
</dbReference>
<sequence length="430" mass="49660">MTNTIFSQTQQSVIEDDAKYIQVIAAAGSGKTSTMVGVVEHSIRTGLEPSEILVLTFTRKAAGEIRERILRRTRSPEVKVHTFHSFCFQALGKWHPEFKNRKPNIVSPEEKNLFFQNWFKKDPGLVGGIPYELLSDFRNLPTDFDSEWKEELEKDYILYKKREGKLDFEDLVSIFLNDLENEEPWTEASKTELKKILVDEFQDTDSEQLRFLKQFQDSSSILVVGDDSQSIYSFRGTEVRLFLDFPRLFSPSKLHFLNTNYRSLPKIVEVSAIPISKNKSKIPKDVVAHREGKATVGRISVERIQDLFPFLERAYAKSKGELRILCRSNHRIREYERAGIPSDLLLTIHASKGLEFHTIFVDLSEGWNTRLNADSEFIEEERRILYVALSRAKDHLFVIGNRGKSSRETVEDLFYSYFKSLDEKKAGSPI</sequence>
<keyword evidence="16" id="KW-1185">Reference proteome</keyword>
<reference evidence="16 17" key="1">
    <citation type="submission" date="2017-07" db="EMBL/GenBank/DDBJ databases">
        <title>Leptospira spp. isolated from tropical soils.</title>
        <authorList>
            <person name="Thibeaux R."/>
            <person name="Iraola G."/>
            <person name="Ferres I."/>
            <person name="Bierque E."/>
            <person name="Girault D."/>
            <person name="Soupe-Gilbert M.-E."/>
            <person name="Picardeau M."/>
            <person name="Goarant C."/>
        </authorList>
    </citation>
    <scope>NUCLEOTIDE SEQUENCE [LARGE SCALE GENOMIC DNA]</scope>
    <source>
        <strain evidence="15 17">FH1-B-B1</strain>
        <strain evidence="14 16">FH1-B-C1</strain>
    </source>
</reference>
<dbReference type="Pfam" id="PF00580">
    <property type="entry name" value="UvrD-helicase"/>
    <property type="match status" value="2"/>
</dbReference>
<dbReference type="Gene3D" id="1.10.10.160">
    <property type="match status" value="1"/>
</dbReference>
<evidence type="ECO:0000313" key="15">
    <source>
        <dbReference type="EMBL" id="PJZ73026.1"/>
    </source>
</evidence>
<evidence type="ECO:0000256" key="6">
    <source>
        <dbReference type="ARBA" id="ARBA00023125"/>
    </source>
</evidence>
<keyword evidence="7" id="KW-0413">Isomerase</keyword>
<keyword evidence="6" id="KW-0238">DNA-binding</keyword>
<dbReference type="GO" id="GO:0033202">
    <property type="term" value="C:DNA helicase complex"/>
    <property type="evidence" value="ECO:0007669"/>
    <property type="project" value="TreeGrafter"/>
</dbReference>
<dbReference type="EC" id="5.6.2.4" evidence="9"/>
<dbReference type="Pfam" id="PF13361">
    <property type="entry name" value="UvrD_C"/>
    <property type="match status" value="1"/>
</dbReference>
<keyword evidence="3 12" id="KW-0378">Hydrolase</keyword>
<dbReference type="Proteomes" id="UP000231962">
    <property type="component" value="Unassembled WGS sequence"/>
</dbReference>
<dbReference type="AlphaFoldDB" id="A0A2M9ZLR2"/>
<dbReference type="InterPro" id="IPR014016">
    <property type="entry name" value="UvrD-like_ATP-bd"/>
</dbReference>
<proteinExistence type="inferred from homology"/>
<evidence type="ECO:0000256" key="10">
    <source>
        <dbReference type="ARBA" id="ARBA00034923"/>
    </source>
</evidence>
<organism evidence="15 17">
    <name type="scientific">Leptospira perolatii</name>
    <dbReference type="NCBI Taxonomy" id="2023191"/>
    <lineage>
        <taxon>Bacteria</taxon>
        <taxon>Pseudomonadati</taxon>
        <taxon>Spirochaetota</taxon>
        <taxon>Spirochaetia</taxon>
        <taxon>Leptospirales</taxon>
        <taxon>Leptospiraceae</taxon>
        <taxon>Leptospira</taxon>
    </lineage>
</organism>
<dbReference type="InterPro" id="IPR000212">
    <property type="entry name" value="DNA_helicase_UvrD/REP"/>
</dbReference>
<evidence type="ECO:0000256" key="5">
    <source>
        <dbReference type="ARBA" id="ARBA00022840"/>
    </source>
</evidence>
<dbReference type="PANTHER" id="PTHR11070">
    <property type="entry name" value="UVRD / RECB / PCRA DNA HELICASE FAMILY MEMBER"/>
    <property type="match status" value="1"/>
</dbReference>
<evidence type="ECO:0000256" key="12">
    <source>
        <dbReference type="PROSITE-ProRule" id="PRU00560"/>
    </source>
</evidence>
<comment type="caution">
    <text evidence="15">The sequence shown here is derived from an EMBL/GenBank/DDBJ whole genome shotgun (WGS) entry which is preliminary data.</text>
</comment>